<keyword evidence="2" id="KW-1185">Reference proteome</keyword>
<organism evidence="1 2">
    <name type="scientific">Hygrophoropsis aurantiaca</name>
    <dbReference type="NCBI Taxonomy" id="72124"/>
    <lineage>
        <taxon>Eukaryota</taxon>
        <taxon>Fungi</taxon>
        <taxon>Dikarya</taxon>
        <taxon>Basidiomycota</taxon>
        <taxon>Agaricomycotina</taxon>
        <taxon>Agaricomycetes</taxon>
        <taxon>Agaricomycetidae</taxon>
        <taxon>Boletales</taxon>
        <taxon>Coniophorineae</taxon>
        <taxon>Hygrophoropsidaceae</taxon>
        <taxon>Hygrophoropsis</taxon>
    </lineage>
</organism>
<protein>
    <submittedName>
        <fullName evidence="1">Uncharacterized protein</fullName>
    </submittedName>
</protein>
<gene>
    <name evidence="1" type="ORF">BJ138DRAFT_1118661</name>
</gene>
<evidence type="ECO:0000313" key="1">
    <source>
        <dbReference type="EMBL" id="KAH7905221.1"/>
    </source>
</evidence>
<sequence length="348" mass="38690">MLITRFKNEKRLKQAALSMNIEPLFFVPTAKKLEDFLSLAKQRKALAHGIESLHVTLEGPKIPIPQLRELLALSSRKLSDLELVLPKLSKAGWSRLLQGLRLPHLSHIRTNAPHAALSELLLLHPQVQYLSVDSCDRAGRECILEAAPLPALSEMVGPLSCISSVINGRPLTRVSAKLDAGRSGAVAVPDFLRALSTSMAAVTNLQIPFPPRIRGILRHIADAAPALESLVLQETRSPLVRRASERRAWDNTNAWASDLWRMPRLTTLALLTHTSLIPHPGDAQEEERLVQEWVISNGHHHPSLRHLALCYHAGDEGEVISYWDLNDRVWIKAGGHNNANIDVPWLWG</sequence>
<proteinExistence type="predicted"/>
<dbReference type="Proteomes" id="UP000790377">
    <property type="component" value="Unassembled WGS sequence"/>
</dbReference>
<evidence type="ECO:0000313" key="2">
    <source>
        <dbReference type="Proteomes" id="UP000790377"/>
    </source>
</evidence>
<name>A0ACB7ZW91_9AGAM</name>
<accession>A0ACB7ZW91</accession>
<dbReference type="EMBL" id="MU268241">
    <property type="protein sequence ID" value="KAH7905221.1"/>
    <property type="molecule type" value="Genomic_DNA"/>
</dbReference>
<reference evidence="1" key="1">
    <citation type="journal article" date="2021" name="New Phytol.">
        <title>Evolutionary innovations through gain and loss of genes in the ectomycorrhizal Boletales.</title>
        <authorList>
            <person name="Wu G."/>
            <person name="Miyauchi S."/>
            <person name="Morin E."/>
            <person name="Kuo A."/>
            <person name="Drula E."/>
            <person name="Varga T."/>
            <person name="Kohler A."/>
            <person name="Feng B."/>
            <person name="Cao Y."/>
            <person name="Lipzen A."/>
            <person name="Daum C."/>
            <person name="Hundley H."/>
            <person name="Pangilinan J."/>
            <person name="Johnson J."/>
            <person name="Barry K."/>
            <person name="LaButti K."/>
            <person name="Ng V."/>
            <person name="Ahrendt S."/>
            <person name="Min B."/>
            <person name="Choi I.G."/>
            <person name="Park H."/>
            <person name="Plett J.M."/>
            <person name="Magnuson J."/>
            <person name="Spatafora J.W."/>
            <person name="Nagy L.G."/>
            <person name="Henrissat B."/>
            <person name="Grigoriev I.V."/>
            <person name="Yang Z.L."/>
            <person name="Xu J."/>
            <person name="Martin F.M."/>
        </authorList>
    </citation>
    <scope>NUCLEOTIDE SEQUENCE</scope>
    <source>
        <strain evidence="1">ATCC 28755</strain>
    </source>
</reference>
<comment type="caution">
    <text evidence="1">The sequence shown here is derived from an EMBL/GenBank/DDBJ whole genome shotgun (WGS) entry which is preliminary data.</text>
</comment>